<protein>
    <submittedName>
        <fullName evidence="2">Uncharacterized protein</fullName>
    </submittedName>
</protein>
<evidence type="ECO:0000256" key="1">
    <source>
        <dbReference type="SAM" id="MobiDB-lite"/>
    </source>
</evidence>
<feature type="compositionally biased region" description="Basic and acidic residues" evidence="1">
    <location>
        <begin position="57"/>
        <end position="66"/>
    </location>
</feature>
<comment type="caution">
    <text evidence="2">The sequence shown here is derived from an EMBL/GenBank/DDBJ whole genome shotgun (WGS) entry which is preliminary data.</text>
</comment>
<evidence type="ECO:0000313" key="2">
    <source>
        <dbReference type="EMBL" id="KAJ1084492.1"/>
    </source>
</evidence>
<reference evidence="2" key="1">
    <citation type="journal article" date="2022" name="bioRxiv">
        <title>Sequencing and chromosome-scale assembly of the giantPleurodeles waltlgenome.</title>
        <authorList>
            <person name="Brown T."/>
            <person name="Elewa A."/>
            <person name="Iarovenko S."/>
            <person name="Subramanian E."/>
            <person name="Araus A.J."/>
            <person name="Petzold A."/>
            <person name="Susuki M."/>
            <person name="Suzuki K.-i.T."/>
            <person name="Hayashi T."/>
            <person name="Toyoda A."/>
            <person name="Oliveira C."/>
            <person name="Osipova E."/>
            <person name="Leigh N.D."/>
            <person name="Simon A."/>
            <person name="Yun M.H."/>
        </authorList>
    </citation>
    <scope>NUCLEOTIDE SEQUENCE</scope>
    <source>
        <strain evidence="2">20211129_DDA</strain>
        <tissue evidence="2">Liver</tissue>
    </source>
</reference>
<dbReference type="AlphaFoldDB" id="A0AAV7KYZ3"/>
<feature type="compositionally biased region" description="Basic and acidic residues" evidence="1">
    <location>
        <begin position="24"/>
        <end position="36"/>
    </location>
</feature>
<dbReference type="EMBL" id="JANPWB010000016">
    <property type="protein sequence ID" value="KAJ1084492.1"/>
    <property type="molecule type" value="Genomic_DNA"/>
</dbReference>
<dbReference type="Proteomes" id="UP001066276">
    <property type="component" value="Chromosome 12"/>
</dbReference>
<gene>
    <name evidence="2" type="ORF">NDU88_004639</name>
</gene>
<name>A0AAV7KYZ3_PLEWA</name>
<proteinExistence type="predicted"/>
<feature type="region of interest" description="Disordered" evidence="1">
    <location>
        <begin position="1"/>
        <end position="111"/>
    </location>
</feature>
<evidence type="ECO:0000313" key="3">
    <source>
        <dbReference type="Proteomes" id="UP001066276"/>
    </source>
</evidence>
<keyword evidence="3" id="KW-1185">Reference proteome</keyword>
<sequence>MPRRPGRPKPQEPPALQQQRKAAVQHDRRSGLKGEIAELPLCSPGTAASDHTPGARHQAEEAPERRAPRRCRLCSPAGPPHEVGAISSSQPQPAPAVNVPSSSLVSKGSQS</sequence>
<feature type="compositionally biased region" description="Polar residues" evidence="1">
    <location>
        <begin position="99"/>
        <end position="111"/>
    </location>
</feature>
<organism evidence="2 3">
    <name type="scientific">Pleurodeles waltl</name>
    <name type="common">Iberian ribbed newt</name>
    <dbReference type="NCBI Taxonomy" id="8319"/>
    <lineage>
        <taxon>Eukaryota</taxon>
        <taxon>Metazoa</taxon>
        <taxon>Chordata</taxon>
        <taxon>Craniata</taxon>
        <taxon>Vertebrata</taxon>
        <taxon>Euteleostomi</taxon>
        <taxon>Amphibia</taxon>
        <taxon>Batrachia</taxon>
        <taxon>Caudata</taxon>
        <taxon>Salamandroidea</taxon>
        <taxon>Salamandridae</taxon>
        <taxon>Pleurodelinae</taxon>
        <taxon>Pleurodeles</taxon>
    </lineage>
</organism>
<accession>A0AAV7KYZ3</accession>